<dbReference type="Proteomes" id="UP000471521">
    <property type="component" value="Unassembled WGS sequence"/>
</dbReference>
<evidence type="ECO:0000313" key="2">
    <source>
        <dbReference type="EMBL" id="MXR20635.1"/>
    </source>
</evidence>
<feature type="transmembrane region" description="Helical" evidence="1">
    <location>
        <begin position="47"/>
        <end position="72"/>
    </location>
</feature>
<organism evidence="2 3">
    <name type="scientific">Halobacterium bonnevillei</name>
    <dbReference type="NCBI Taxonomy" id="2692200"/>
    <lineage>
        <taxon>Archaea</taxon>
        <taxon>Methanobacteriati</taxon>
        <taxon>Methanobacteriota</taxon>
        <taxon>Stenosarchaea group</taxon>
        <taxon>Halobacteria</taxon>
        <taxon>Halobacteriales</taxon>
        <taxon>Halobacteriaceae</taxon>
        <taxon>Halobacterium</taxon>
    </lineage>
</organism>
<protein>
    <submittedName>
        <fullName evidence="2">Uncharacterized protein</fullName>
    </submittedName>
</protein>
<keyword evidence="3" id="KW-1185">Reference proteome</keyword>
<keyword evidence="1" id="KW-0812">Transmembrane</keyword>
<dbReference type="AlphaFoldDB" id="A0A6B0SFX5"/>
<proteinExistence type="predicted"/>
<dbReference type="RefSeq" id="WP_159526171.1">
    <property type="nucleotide sequence ID" value="NZ_WUUU01000053.1"/>
</dbReference>
<comment type="caution">
    <text evidence="2">The sequence shown here is derived from an EMBL/GenBank/DDBJ whole genome shotgun (WGS) entry which is preliminary data.</text>
</comment>
<sequence length="75" mass="7532">MTDVGRLAGIAAVVSGASLLVLVAAVGVVATFAELQGTWSWYRQMELVIAAAAEPVVALAALTAVSAFVTAVSVE</sequence>
<evidence type="ECO:0000313" key="3">
    <source>
        <dbReference type="Proteomes" id="UP000471521"/>
    </source>
</evidence>
<reference evidence="2 3" key="1">
    <citation type="submission" date="2019-12" db="EMBL/GenBank/DDBJ databases">
        <title>Isolation and characterization of three novel carbon monoxide-oxidizing members of Halobacteria from salione crusts and soils.</title>
        <authorList>
            <person name="Myers M.R."/>
            <person name="King G.M."/>
        </authorList>
    </citation>
    <scope>NUCLEOTIDE SEQUENCE [LARGE SCALE GENOMIC DNA]</scope>
    <source>
        <strain evidence="2 3">PCN9</strain>
    </source>
</reference>
<keyword evidence="1" id="KW-1133">Transmembrane helix</keyword>
<feature type="transmembrane region" description="Helical" evidence="1">
    <location>
        <begin position="6"/>
        <end position="35"/>
    </location>
</feature>
<evidence type="ECO:0000256" key="1">
    <source>
        <dbReference type="SAM" id="Phobius"/>
    </source>
</evidence>
<accession>A0A6B0SFX5</accession>
<dbReference type="EMBL" id="WUUU01000053">
    <property type="protein sequence ID" value="MXR20635.1"/>
    <property type="molecule type" value="Genomic_DNA"/>
</dbReference>
<gene>
    <name evidence="2" type="ORF">GRX66_08435</name>
</gene>
<keyword evidence="1" id="KW-0472">Membrane</keyword>
<name>A0A6B0SFX5_9EURY</name>